<comment type="function">
    <text evidence="1 10">Controls the rotational direction of flagella during chemotaxis.</text>
</comment>
<evidence type="ECO:0000256" key="7">
    <source>
        <dbReference type="ARBA" id="ARBA00022779"/>
    </source>
</evidence>
<keyword evidence="11" id="KW-0282">Flagellum</keyword>
<dbReference type="InterPro" id="IPR005503">
    <property type="entry name" value="FliL"/>
</dbReference>
<keyword evidence="7 10" id="KW-0283">Flagellar rotation</keyword>
<evidence type="ECO:0000256" key="1">
    <source>
        <dbReference type="ARBA" id="ARBA00002254"/>
    </source>
</evidence>
<proteinExistence type="inferred from homology"/>
<sequence length="133" mass="15521">MLIFSQRYLLNDNNNAKAAPLFFNRDTPYKTSFVEVKNIVINLKNYEGRERYVLLELALSTTTPKNKTLTMEDLPAVRSSTVNLLSNADFQEIHNLPIPELRRRLMEAYQRDLQTMNIQVPFENVIISKIVFQ</sequence>
<keyword evidence="11" id="KW-0966">Cell projection</keyword>
<comment type="subcellular location">
    <subcellularLocation>
        <location evidence="10">Cell inner membrane</location>
    </subcellularLocation>
    <subcellularLocation>
        <location evidence="2">Cell membrane</location>
        <topology evidence="2">Single-pass membrane protein</topology>
    </subcellularLocation>
</comment>
<evidence type="ECO:0000313" key="12">
    <source>
        <dbReference type="Proteomes" id="UP001164712"/>
    </source>
</evidence>
<accession>A0ABY7HMQ5</accession>
<evidence type="ECO:0000256" key="3">
    <source>
        <dbReference type="ARBA" id="ARBA00008281"/>
    </source>
</evidence>
<reference evidence="11" key="1">
    <citation type="submission" date="2022-12" db="EMBL/GenBank/DDBJ databases">
        <title>Complete genome sequence of an Australian strain of Rouxiella badensis DAR84756 and resolution of the R. badensis DSM100043 and R. chamberiensis DSM28324 genomes.</title>
        <authorList>
            <person name="Paul S."/>
            <person name="Anderson P.J."/>
            <person name="Maynard G."/>
            <person name="Dyall-Smith M."/>
            <person name="Kudinha T."/>
        </authorList>
    </citation>
    <scope>NUCLEOTIDE SEQUENCE</scope>
    <source>
        <strain evidence="11">DSM 28324</strain>
    </source>
</reference>
<dbReference type="EMBL" id="CP114058">
    <property type="protein sequence ID" value="WAT00643.1"/>
    <property type="molecule type" value="Genomic_DNA"/>
</dbReference>
<protein>
    <recommendedName>
        <fullName evidence="10">Flagellar protein FliL</fullName>
    </recommendedName>
</protein>
<evidence type="ECO:0000256" key="9">
    <source>
        <dbReference type="ARBA" id="ARBA00023136"/>
    </source>
</evidence>
<evidence type="ECO:0000256" key="4">
    <source>
        <dbReference type="ARBA" id="ARBA00022475"/>
    </source>
</evidence>
<gene>
    <name evidence="11" type="ORF">O1V66_17520</name>
</gene>
<evidence type="ECO:0000256" key="8">
    <source>
        <dbReference type="ARBA" id="ARBA00022989"/>
    </source>
</evidence>
<keyword evidence="9 10" id="KW-0472">Membrane</keyword>
<keyword evidence="6" id="KW-0812">Transmembrane</keyword>
<organism evidence="11 12">
    <name type="scientific">Rouxiella chamberiensis</name>
    <dbReference type="NCBI Taxonomy" id="1513468"/>
    <lineage>
        <taxon>Bacteria</taxon>
        <taxon>Pseudomonadati</taxon>
        <taxon>Pseudomonadota</taxon>
        <taxon>Gammaproteobacteria</taxon>
        <taxon>Enterobacterales</taxon>
        <taxon>Yersiniaceae</taxon>
        <taxon>Rouxiella</taxon>
    </lineage>
</organism>
<evidence type="ECO:0000256" key="10">
    <source>
        <dbReference type="RuleBase" id="RU364125"/>
    </source>
</evidence>
<evidence type="ECO:0000256" key="2">
    <source>
        <dbReference type="ARBA" id="ARBA00004162"/>
    </source>
</evidence>
<name>A0ABY7HMQ5_9GAMM</name>
<evidence type="ECO:0000256" key="6">
    <source>
        <dbReference type="ARBA" id="ARBA00022692"/>
    </source>
</evidence>
<comment type="similarity">
    <text evidence="3 10">Belongs to the FliL family.</text>
</comment>
<evidence type="ECO:0000256" key="5">
    <source>
        <dbReference type="ARBA" id="ARBA00022500"/>
    </source>
</evidence>
<keyword evidence="5 10" id="KW-0145">Chemotaxis</keyword>
<keyword evidence="12" id="KW-1185">Reference proteome</keyword>
<keyword evidence="4" id="KW-1003">Cell membrane</keyword>
<keyword evidence="11" id="KW-0969">Cilium</keyword>
<keyword evidence="8" id="KW-1133">Transmembrane helix</keyword>
<dbReference type="Proteomes" id="UP001164712">
    <property type="component" value="Chromosome"/>
</dbReference>
<dbReference type="Pfam" id="PF03748">
    <property type="entry name" value="FliL"/>
    <property type="match status" value="1"/>
</dbReference>
<dbReference type="RefSeq" id="WP_269127930.1">
    <property type="nucleotide sequence ID" value="NZ_CP114058.1"/>
</dbReference>
<evidence type="ECO:0000313" key="11">
    <source>
        <dbReference type="EMBL" id="WAT00643.1"/>
    </source>
</evidence>
<keyword evidence="10" id="KW-0997">Cell inner membrane</keyword>